<dbReference type="Gene3D" id="3.90.220.20">
    <property type="entry name" value="DNA methylase specificity domains"/>
    <property type="match status" value="1"/>
</dbReference>
<dbReference type="AlphaFoldDB" id="A0A486XE18"/>
<keyword evidence="3" id="KW-0238">DNA-binding</keyword>
<evidence type="ECO:0000313" key="6">
    <source>
        <dbReference type="EMBL" id="VGM95507.1"/>
    </source>
</evidence>
<dbReference type="InterPro" id="IPR044946">
    <property type="entry name" value="Restrct_endonuc_typeI_TRD_sf"/>
</dbReference>
<dbReference type="Pfam" id="PF01420">
    <property type="entry name" value="Methylase_S"/>
    <property type="match status" value="1"/>
</dbReference>
<dbReference type="InterPro" id="IPR000055">
    <property type="entry name" value="Restrct_endonuc_typeI_TRD"/>
</dbReference>
<evidence type="ECO:0000259" key="4">
    <source>
        <dbReference type="Pfam" id="PF01420"/>
    </source>
</evidence>
<evidence type="ECO:0000313" key="7">
    <source>
        <dbReference type="EMBL" id="VGM96196.1"/>
    </source>
</evidence>
<dbReference type="EMBL" id="CAAHDN010000011">
    <property type="protein sequence ID" value="VGM95507.1"/>
    <property type="molecule type" value="Genomic_DNA"/>
</dbReference>
<feature type="domain" description="Type I restriction modification DNA specificity" evidence="4">
    <location>
        <begin position="14"/>
        <end position="59"/>
    </location>
</feature>
<keyword evidence="2" id="KW-0680">Restriction system</keyword>
<dbReference type="GO" id="GO:0003677">
    <property type="term" value="F:DNA binding"/>
    <property type="evidence" value="ECO:0007669"/>
    <property type="project" value="UniProtKB-KW"/>
</dbReference>
<dbReference type="EMBL" id="CAAHDN010000005">
    <property type="protein sequence ID" value="VGM94743.1"/>
    <property type="molecule type" value="Genomic_DNA"/>
</dbReference>
<accession>A0A486XE18</accession>
<evidence type="ECO:0000313" key="5">
    <source>
        <dbReference type="EMBL" id="VGM94743.1"/>
    </source>
</evidence>
<name>A0A486XE18_9PAST</name>
<comment type="similarity">
    <text evidence="1">Belongs to the type-I restriction system S methylase family.</text>
</comment>
<evidence type="ECO:0000256" key="2">
    <source>
        <dbReference type="ARBA" id="ARBA00022747"/>
    </source>
</evidence>
<sequence length="66" mass="7711">MVSEALNLIAYRFVSKVGNPKLMNNVMSEIEIYLPTLPEQQKIGNLFKQLDRLITLHKREWIKSPL</sequence>
<proteinExistence type="inferred from homology"/>
<evidence type="ECO:0000256" key="1">
    <source>
        <dbReference type="ARBA" id="ARBA00010923"/>
    </source>
</evidence>
<dbReference type="SUPFAM" id="SSF116734">
    <property type="entry name" value="DNA methylase specificity domain"/>
    <property type="match status" value="1"/>
</dbReference>
<evidence type="ECO:0000256" key="3">
    <source>
        <dbReference type="ARBA" id="ARBA00023125"/>
    </source>
</evidence>
<reference evidence="7" key="1">
    <citation type="submission" date="2019-03" db="EMBL/GenBank/DDBJ databases">
        <authorList>
            <consortium name="Pathogen Informatics"/>
        </authorList>
    </citation>
    <scope>NUCLEOTIDE SEQUENCE</scope>
    <source>
        <strain evidence="7">Unknown</strain>
    </source>
</reference>
<protein>
    <submittedName>
        <fullName evidence="7">Type I restriction modification DNA specificity domain</fullName>
    </submittedName>
</protein>
<dbReference type="Gene3D" id="1.10.287.1120">
    <property type="entry name" value="Bipartite methylase S protein"/>
    <property type="match status" value="1"/>
</dbReference>
<dbReference type="EMBL" id="CAAHDN010000016">
    <property type="protein sequence ID" value="VGM96196.1"/>
    <property type="molecule type" value="Genomic_DNA"/>
</dbReference>
<organism evidence="7">
    <name type="scientific">uncultured Avibacterium sp</name>
    <dbReference type="NCBI Taxonomy" id="1936169"/>
    <lineage>
        <taxon>Bacteria</taxon>
        <taxon>Pseudomonadati</taxon>
        <taxon>Pseudomonadota</taxon>
        <taxon>Gammaproteobacteria</taxon>
        <taxon>Pasteurellales</taxon>
        <taxon>Pasteurellaceae</taxon>
        <taxon>Avibacterium</taxon>
        <taxon>environmental samples</taxon>
    </lineage>
</organism>
<gene>
    <name evidence="5" type="ORF">NCTC4101_00083</name>
    <name evidence="6" type="ORF">NCTC4101_00897</name>
    <name evidence="7" type="ORF">NCTC4101_01610</name>
</gene>
<dbReference type="GO" id="GO:0009307">
    <property type="term" value="P:DNA restriction-modification system"/>
    <property type="evidence" value="ECO:0007669"/>
    <property type="project" value="UniProtKB-KW"/>
</dbReference>